<dbReference type="InterPro" id="IPR053905">
    <property type="entry name" value="EF-G-like_DII"/>
</dbReference>
<dbReference type="InterPro" id="IPR032090">
    <property type="entry name" value="RF3_C"/>
</dbReference>
<dbReference type="SUPFAM" id="SSF54980">
    <property type="entry name" value="EF-G C-terminal domain-like"/>
    <property type="match status" value="1"/>
</dbReference>
<dbReference type="PROSITE" id="PS51722">
    <property type="entry name" value="G_TR_2"/>
    <property type="match status" value="1"/>
</dbReference>
<dbReference type="NCBIfam" id="TIGR00231">
    <property type="entry name" value="small_GTP"/>
    <property type="match status" value="1"/>
</dbReference>
<dbReference type="NCBIfam" id="NF001964">
    <property type="entry name" value="PRK00741.1"/>
    <property type="match status" value="1"/>
</dbReference>
<feature type="binding site" evidence="7">
    <location>
        <begin position="87"/>
        <end position="91"/>
    </location>
    <ligand>
        <name>GTP</name>
        <dbReference type="ChEBI" id="CHEBI:37565"/>
    </ligand>
</feature>
<dbReference type="PRINTS" id="PR00315">
    <property type="entry name" value="ELONGATNFCT"/>
</dbReference>
<dbReference type="NCBIfam" id="TIGR00503">
    <property type="entry name" value="prfC"/>
    <property type="match status" value="1"/>
</dbReference>
<dbReference type="SUPFAM" id="SSF50447">
    <property type="entry name" value="Translation proteins"/>
    <property type="match status" value="1"/>
</dbReference>
<evidence type="ECO:0000256" key="1">
    <source>
        <dbReference type="ARBA" id="ARBA00004496"/>
    </source>
</evidence>
<feature type="binding site" evidence="7">
    <location>
        <begin position="141"/>
        <end position="144"/>
    </location>
    <ligand>
        <name>GTP</name>
        <dbReference type="ChEBI" id="CHEBI:37565"/>
    </ligand>
</feature>
<keyword evidence="11" id="KW-1185">Reference proteome</keyword>
<evidence type="ECO:0000259" key="9">
    <source>
        <dbReference type="PROSITE" id="PS51722"/>
    </source>
</evidence>
<dbReference type="InterPro" id="IPR035647">
    <property type="entry name" value="EFG_III/V"/>
</dbReference>
<name>A0ABS1H7F8_9BACL</name>
<dbReference type="InterPro" id="IPR000795">
    <property type="entry name" value="T_Tr_GTP-bd_dom"/>
</dbReference>
<accession>A0ABS1H7F8</accession>
<proteinExistence type="inferred from homology"/>
<dbReference type="Proteomes" id="UP000618943">
    <property type="component" value="Unassembled WGS sequence"/>
</dbReference>
<dbReference type="Gene3D" id="2.40.30.10">
    <property type="entry name" value="Translation factors"/>
    <property type="match status" value="1"/>
</dbReference>
<sequence length="524" mass="60406">MSSNLEQDILSRRTFAIISHPDAGKTTMTEKLLYFGGAIRDAGTVKAKKTGKFATSDWMEIEKQRGISVTSSVMQFDYDGRRVNILDTPGHQDFSEDTYRTLMAVDSAVMIVDAAKGIETQTLKLFKVCRMRGIPIFTFINKLDRQGKEPLELMEELEEVLGIQSYAMNWPIGMGKEFLGIYDRYNKRIEQFRTEEEDRFLPIDENGELAVDHEMKKTSYYTQAMEDIKLLNEAGNEFSEERVTRGELTPVFFGSALTNFGVQTFLETYLNFAPTPQPRLTEDEQIIEPLNKEFSGFVFKIQANMNPAHRDRIAFVRIVSGEFERGMSMTLSRTNKSFKVTQSTQFLADDRETVDKAVAGDIIGLYDTGNYQIGDTVVGGKKTFQFERLPQFTPELFMKVTAKNVMKSKHFHKGILQLVQEGAIQYYKTLHTEEVMLGAVGQLQFEVFEHRMKAEYNVDVRMEPMGNKMARWIQNEEDVKESMTGPRSMLVRDRYDNLVFLFENEFAMRWFQDKNENIELYSLL</sequence>
<comment type="function">
    <text evidence="7">Increases the formation of ribosomal termination complexes and stimulates activities of RF-1 and RF-2. It binds guanine nucleotides and has strong preference for UGA stop codons. It may interact directly with the ribosome. The stimulation of RF-1 and RF-2 is significantly reduced by GTP and GDP, but not by GMP.</text>
</comment>
<evidence type="ECO:0000256" key="2">
    <source>
        <dbReference type="ARBA" id="ARBA00009978"/>
    </source>
</evidence>
<dbReference type="PANTHER" id="PTHR43556">
    <property type="entry name" value="PEPTIDE CHAIN RELEASE FACTOR RF3"/>
    <property type="match status" value="1"/>
</dbReference>
<dbReference type="EMBL" id="JAEOAH010000013">
    <property type="protein sequence ID" value="MBK3495349.1"/>
    <property type="molecule type" value="Genomic_DNA"/>
</dbReference>
<evidence type="ECO:0000313" key="10">
    <source>
        <dbReference type="EMBL" id="MBK3495349.1"/>
    </source>
</evidence>
<dbReference type="RefSeq" id="WP_200749090.1">
    <property type="nucleotide sequence ID" value="NZ_JAEOAH010000013.1"/>
</dbReference>
<feature type="domain" description="Tr-type G" evidence="9">
    <location>
        <begin position="10"/>
        <end position="277"/>
    </location>
</feature>
<evidence type="ECO:0000256" key="3">
    <source>
        <dbReference type="ARBA" id="ARBA00022490"/>
    </source>
</evidence>
<dbReference type="Pfam" id="PF22042">
    <property type="entry name" value="EF-G_D2"/>
    <property type="match status" value="1"/>
</dbReference>
<evidence type="ECO:0000256" key="8">
    <source>
        <dbReference type="NCBIfam" id="TIGR00503"/>
    </source>
</evidence>
<feature type="binding site" evidence="7">
    <location>
        <begin position="19"/>
        <end position="26"/>
    </location>
    <ligand>
        <name>GTP</name>
        <dbReference type="ChEBI" id="CHEBI:37565"/>
    </ligand>
</feature>
<dbReference type="InterPro" id="IPR004548">
    <property type="entry name" value="PrfC"/>
</dbReference>
<dbReference type="InterPro" id="IPR031157">
    <property type="entry name" value="G_TR_CS"/>
</dbReference>
<dbReference type="InterPro" id="IPR009000">
    <property type="entry name" value="Transl_B-barrel_sf"/>
</dbReference>
<comment type="similarity">
    <text evidence="2 7">Belongs to the TRAFAC class translation factor GTPase superfamily. Classic translation factor GTPase family. PrfC subfamily.</text>
</comment>
<comment type="caution">
    <text evidence="10">The sequence shown here is derived from an EMBL/GenBank/DDBJ whole genome shotgun (WGS) entry which is preliminary data.</text>
</comment>
<dbReference type="HAMAP" id="MF_00072">
    <property type="entry name" value="Rel_fac_3"/>
    <property type="match status" value="1"/>
</dbReference>
<comment type="subcellular location">
    <subcellularLocation>
        <location evidence="1 7">Cytoplasm</location>
    </subcellularLocation>
</comment>
<keyword evidence="4 7" id="KW-0547">Nucleotide-binding</keyword>
<evidence type="ECO:0000256" key="4">
    <source>
        <dbReference type="ARBA" id="ARBA00022741"/>
    </source>
</evidence>
<dbReference type="PANTHER" id="PTHR43556:SF2">
    <property type="entry name" value="PEPTIDE CHAIN RELEASE FACTOR RF3"/>
    <property type="match status" value="1"/>
</dbReference>
<evidence type="ECO:0000256" key="5">
    <source>
        <dbReference type="ARBA" id="ARBA00022917"/>
    </source>
</evidence>
<dbReference type="Pfam" id="PF16658">
    <property type="entry name" value="RF3_C"/>
    <property type="match status" value="1"/>
</dbReference>
<dbReference type="CDD" id="cd04169">
    <property type="entry name" value="RF3"/>
    <property type="match status" value="1"/>
</dbReference>
<keyword evidence="6 7" id="KW-0342">GTP-binding</keyword>
<gene>
    <name evidence="7" type="primary">prfC</name>
    <name evidence="10" type="ORF">JFL43_10915</name>
</gene>
<organism evidence="10 11">
    <name type="scientific">Viridibacillus soli</name>
    <dbReference type="NCBI Taxonomy" id="2798301"/>
    <lineage>
        <taxon>Bacteria</taxon>
        <taxon>Bacillati</taxon>
        <taxon>Bacillota</taxon>
        <taxon>Bacilli</taxon>
        <taxon>Bacillales</taxon>
        <taxon>Caryophanaceae</taxon>
        <taxon>Viridibacillus</taxon>
    </lineage>
</organism>
<dbReference type="Gene3D" id="3.40.50.300">
    <property type="entry name" value="P-loop containing nucleotide triphosphate hydrolases"/>
    <property type="match status" value="1"/>
</dbReference>
<reference evidence="10 11" key="1">
    <citation type="submission" date="2020-12" db="EMBL/GenBank/DDBJ databases">
        <title>YIM B01967 draft genome.</title>
        <authorList>
            <person name="Yan X."/>
        </authorList>
    </citation>
    <scope>NUCLEOTIDE SEQUENCE [LARGE SCALE GENOMIC DNA]</scope>
    <source>
        <strain evidence="10 11">YIM B01967</strain>
    </source>
</reference>
<evidence type="ECO:0000256" key="6">
    <source>
        <dbReference type="ARBA" id="ARBA00023134"/>
    </source>
</evidence>
<dbReference type="Gene3D" id="3.30.70.3280">
    <property type="entry name" value="Peptide chain release factor 3, domain III"/>
    <property type="match status" value="1"/>
</dbReference>
<keyword evidence="5 7" id="KW-0648">Protein biosynthesis</keyword>
<protein>
    <recommendedName>
        <fullName evidence="7 8">Peptide chain release factor 3</fullName>
        <shortName evidence="7">RF-3</shortName>
    </recommendedName>
</protein>
<keyword evidence="3 7" id="KW-0963">Cytoplasm</keyword>
<evidence type="ECO:0000313" key="11">
    <source>
        <dbReference type="Proteomes" id="UP000618943"/>
    </source>
</evidence>
<dbReference type="InterPro" id="IPR038467">
    <property type="entry name" value="RF3_dom_3_sf"/>
</dbReference>
<dbReference type="InterPro" id="IPR005225">
    <property type="entry name" value="Small_GTP-bd"/>
</dbReference>
<dbReference type="InterPro" id="IPR027417">
    <property type="entry name" value="P-loop_NTPase"/>
</dbReference>
<dbReference type="Pfam" id="PF00009">
    <property type="entry name" value="GTP_EFTU"/>
    <property type="match status" value="1"/>
</dbReference>
<evidence type="ECO:0000256" key="7">
    <source>
        <dbReference type="HAMAP-Rule" id="MF_00072"/>
    </source>
</evidence>
<dbReference type="PROSITE" id="PS00301">
    <property type="entry name" value="G_TR_1"/>
    <property type="match status" value="1"/>
</dbReference>
<dbReference type="SUPFAM" id="SSF52540">
    <property type="entry name" value="P-loop containing nucleoside triphosphate hydrolases"/>
    <property type="match status" value="1"/>
</dbReference>
<dbReference type="InterPro" id="IPR041732">
    <property type="entry name" value="RF3_GTP-bd"/>
</dbReference>